<comment type="caution">
    <text evidence="11">The sequence shown here is derived from an EMBL/GenBank/DDBJ whole genome shotgun (WGS) entry which is preliminary data.</text>
</comment>
<proteinExistence type="inferred from homology"/>
<dbReference type="Pfam" id="PF04316">
    <property type="entry name" value="FlgM"/>
    <property type="match status" value="1"/>
</dbReference>
<keyword evidence="11" id="KW-0282">Flagellum</keyword>
<evidence type="ECO:0000256" key="2">
    <source>
        <dbReference type="ARBA" id="ARBA00017823"/>
    </source>
</evidence>
<dbReference type="InterPro" id="IPR007412">
    <property type="entry name" value="FlgM"/>
</dbReference>
<keyword evidence="11" id="KW-0966">Cell projection</keyword>
<evidence type="ECO:0000256" key="9">
    <source>
        <dbReference type="SAM" id="MobiDB-lite"/>
    </source>
</evidence>
<evidence type="ECO:0000256" key="3">
    <source>
        <dbReference type="ARBA" id="ARBA00022491"/>
    </source>
</evidence>
<dbReference type="EMBL" id="JAHWDQ010000003">
    <property type="protein sequence ID" value="MBW2941627.1"/>
    <property type="molecule type" value="Genomic_DNA"/>
</dbReference>
<comment type="similarity">
    <text evidence="1">Belongs to the FlgM family.</text>
</comment>
<name>A0ABS6VTJ3_9GAMM</name>
<keyword evidence="11" id="KW-0969">Cilium</keyword>
<reference evidence="11" key="1">
    <citation type="submission" date="2021-07" db="EMBL/GenBank/DDBJ databases">
        <title>Zhongshania sp. CAU 1632 isolated from seawater.</title>
        <authorList>
            <person name="Kim W."/>
        </authorList>
    </citation>
    <scope>NUCLEOTIDE SEQUENCE</scope>
    <source>
        <strain evidence="11">CAU 1632</strain>
    </source>
</reference>
<evidence type="ECO:0000259" key="10">
    <source>
        <dbReference type="Pfam" id="PF04316"/>
    </source>
</evidence>
<comment type="function">
    <text evidence="7">Responsible for the coupling of flagellin expression to flagellar assembly by preventing expression of the flagellin genes when a component of the middle class of proteins is defective. It negatively regulates flagellar genes by inhibiting the activity of FliA by directly binding to FliA.</text>
</comment>
<evidence type="ECO:0000256" key="8">
    <source>
        <dbReference type="ARBA" id="ARBA00030117"/>
    </source>
</evidence>
<dbReference type="SUPFAM" id="SSF101498">
    <property type="entry name" value="Anti-sigma factor FlgM"/>
    <property type="match status" value="1"/>
</dbReference>
<gene>
    <name evidence="11" type="primary">flgM</name>
    <name evidence="11" type="ORF">KXJ70_12595</name>
</gene>
<feature type="region of interest" description="Disordered" evidence="9">
    <location>
        <begin position="1"/>
        <end position="48"/>
    </location>
</feature>
<keyword evidence="3" id="KW-0678">Repressor</keyword>
<organism evidence="11 12">
    <name type="scientific">Zhongshania aquimaris</name>
    <dbReference type="NCBI Taxonomy" id="2857107"/>
    <lineage>
        <taxon>Bacteria</taxon>
        <taxon>Pseudomonadati</taxon>
        <taxon>Pseudomonadota</taxon>
        <taxon>Gammaproteobacteria</taxon>
        <taxon>Cellvibrionales</taxon>
        <taxon>Spongiibacteraceae</taxon>
        <taxon>Zhongshania</taxon>
    </lineage>
</organism>
<keyword evidence="5" id="KW-0805">Transcription regulation</keyword>
<dbReference type="NCBIfam" id="TIGR03824">
    <property type="entry name" value="FlgM_jcvi"/>
    <property type="match status" value="1"/>
</dbReference>
<evidence type="ECO:0000256" key="4">
    <source>
        <dbReference type="ARBA" id="ARBA00022795"/>
    </source>
</evidence>
<protein>
    <recommendedName>
        <fullName evidence="2">Negative regulator of flagellin synthesis</fullName>
    </recommendedName>
    <alternativeName>
        <fullName evidence="8">Anti-sigma-28 factor</fullName>
    </alternativeName>
</protein>
<evidence type="ECO:0000256" key="1">
    <source>
        <dbReference type="ARBA" id="ARBA00005322"/>
    </source>
</evidence>
<dbReference type="Proteomes" id="UP001166291">
    <property type="component" value="Unassembled WGS sequence"/>
</dbReference>
<keyword evidence="12" id="KW-1185">Reference proteome</keyword>
<evidence type="ECO:0000256" key="6">
    <source>
        <dbReference type="ARBA" id="ARBA00023163"/>
    </source>
</evidence>
<evidence type="ECO:0000256" key="7">
    <source>
        <dbReference type="ARBA" id="ARBA00024739"/>
    </source>
</evidence>
<accession>A0ABS6VTJ3</accession>
<dbReference type="InterPro" id="IPR031316">
    <property type="entry name" value="FlgM_C"/>
</dbReference>
<evidence type="ECO:0000313" key="12">
    <source>
        <dbReference type="Proteomes" id="UP001166291"/>
    </source>
</evidence>
<feature type="domain" description="Anti-sigma-28 factor FlgM C-terminal" evidence="10">
    <location>
        <begin position="58"/>
        <end position="93"/>
    </location>
</feature>
<sequence length="100" mass="10617">MVDRLDGSSLSQLRKLEGGRTGGSKSESVAPNTAANVTSNQPSIAETPLMERTRVEVNSSDGIDRQKVDAIKTAIRNGEFNIDAQKVAEALVNMETLTGA</sequence>
<keyword evidence="6" id="KW-0804">Transcription</keyword>
<feature type="compositionally biased region" description="Polar residues" evidence="9">
    <location>
        <begin position="23"/>
        <end position="44"/>
    </location>
</feature>
<keyword evidence="4" id="KW-1005">Bacterial flagellum biogenesis</keyword>
<dbReference type="InterPro" id="IPR035890">
    <property type="entry name" value="Anti-sigma-28_factor_FlgM_sf"/>
</dbReference>
<evidence type="ECO:0000313" key="11">
    <source>
        <dbReference type="EMBL" id="MBW2941627.1"/>
    </source>
</evidence>
<evidence type="ECO:0000256" key="5">
    <source>
        <dbReference type="ARBA" id="ARBA00023015"/>
    </source>
</evidence>
<dbReference type="RefSeq" id="WP_219043864.1">
    <property type="nucleotide sequence ID" value="NZ_JAHWDQ010000003.1"/>
</dbReference>